<sequence length="298" mass="33992">MESYQMPLWFLMQFPSQERLDEMMSFPELKMNMSGAKIAVVPWSSHAKPKSRLHTAWIVAENVPEELQNYQSICETGSMIGAVEEVDLMSLDYEDIVRFKVHIKSVAMIPPVVEVVVKPFLYDIYFRIESISDEGWNDETINLGKRASVDIHGINDPMFDKSGKKPRNEDEIGDEDPLPNFRVGETSSQGKESFKKSEVFIDSSKDKPGDGLRLEDLSDEKVDFDPNEDDLLSSQELEEFAKDMEEMQTDFQAKVGEVISIPSTKDEKQDLVGKKSSEIQMSTTEGIKKLKIGEERRY</sequence>
<evidence type="ECO:0008006" key="4">
    <source>
        <dbReference type="Google" id="ProtNLM"/>
    </source>
</evidence>
<evidence type="ECO:0000313" key="2">
    <source>
        <dbReference type="EMBL" id="PWZ39041.1"/>
    </source>
</evidence>
<feature type="compositionally biased region" description="Basic and acidic residues" evidence="1">
    <location>
        <begin position="158"/>
        <end position="170"/>
    </location>
</feature>
<dbReference type="AlphaFoldDB" id="A0A3L6FX60"/>
<proteinExistence type="predicted"/>
<dbReference type="EMBL" id="NCVQ01000003">
    <property type="protein sequence ID" value="PWZ39041.1"/>
    <property type="molecule type" value="Genomic_DNA"/>
</dbReference>
<protein>
    <recommendedName>
        <fullName evidence="4">DUF4283 domain-containing protein</fullName>
    </recommendedName>
</protein>
<comment type="caution">
    <text evidence="2">The sequence shown here is derived from an EMBL/GenBank/DDBJ whole genome shotgun (WGS) entry which is preliminary data.</text>
</comment>
<dbReference type="PROSITE" id="PS00018">
    <property type="entry name" value="EF_HAND_1"/>
    <property type="match status" value="1"/>
</dbReference>
<dbReference type="PANTHER" id="PTHR33170">
    <property type="entry name" value="DUF4283 DOMAIN-CONTAINING PROTEIN-RELATED"/>
    <property type="match status" value="1"/>
</dbReference>
<feature type="region of interest" description="Disordered" evidence="1">
    <location>
        <begin position="155"/>
        <end position="199"/>
    </location>
</feature>
<dbReference type="PANTHER" id="PTHR33170:SF34">
    <property type="entry name" value="OS05G0102200 PROTEIN"/>
    <property type="match status" value="1"/>
</dbReference>
<dbReference type="Proteomes" id="UP000251960">
    <property type="component" value="Chromosome 2"/>
</dbReference>
<organism evidence="2 3">
    <name type="scientific">Zea mays</name>
    <name type="common">Maize</name>
    <dbReference type="NCBI Taxonomy" id="4577"/>
    <lineage>
        <taxon>Eukaryota</taxon>
        <taxon>Viridiplantae</taxon>
        <taxon>Streptophyta</taxon>
        <taxon>Embryophyta</taxon>
        <taxon>Tracheophyta</taxon>
        <taxon>Spermatophyta</taxon>
        <taxon>Magnoliopsida</taxon>
        <taxon>Liliopsida</taxon>
        <taxon>Poales</taxon>
        <taxon>Poaceae</taxon>
        <taxon>PACMAD clade</taxon>
        <taxon>Panicoideae</taxon>
        <taxon>Andropogonodae</taxon>
        <taxon>Andropogoneae</taxon>
        <taxon>Tripsacinae</taxon>
        <taxon>Zea</taxon>
    </lineage>
</organism>
<accession>A0A3L6FX60</accession>
<dbReference type="InterPro" id="IPR018247">
    <property type="entry name" value="EF_Hand_1_Ca_BS"/>
</dbReference>
<evidence type="ECO:0000313" key="3">
    <source>
        <dbReference type="Proteomes" id="UP000251960"/>
    </source>
</evidence>
<evidence type="ECO:0000256" key="1">
    <source>
        <dbReference type="SAM" id="MobiDB-lite"/>
    </source>
</evidence>
<gene>
    <name evidence="2" type="ORF">Zm00014a_012660</name>
</gene>
<name>A0A3L6FX60_MAIZE</name>
<reference evidence="2 3" key="1">
    <citation type="journal article" date="2018" name="Nat. Genet.">
        <title>Extensive intraspecific gene order and gene structural variations between Mo17 and other maize genomes.</title>
        <authorList>
            <person name="Sun S."/>
            <person name="Zhou Y."/>
            <person name="Chen J."/>
            <person name="Shi J."/>
            <person name="Zhao H."/>
            <person name="Zhao H."/>
            <person name="Song W."/>
            <person name="Zhang M."/>
            <person name="Cui Y."/>
            <person name="Dong X."/>
            <person name="Liu H."/>
            <person name="Ma X."/>
            <person name="Jiao Y."/>
            <person name="Wang B."/>
            <person name="Wei X."/>
            <person name="Stein J.C."/>
            <person name="Glaubitz J.C."/>
            <person name="Lu F."/>
            <person name="Yu G."/>
            <person name="Liang C."/>
            <person name="Fengler K."/>
            <person name="Li B."/>
            <person name="Rafalski A."/>
            <person name="Schnable P.S."/>
            <person name="Ware D.H."/>
            <person name="Buckler E.S."/>
            <person name="Lai J."/>
        </authorList>
    </citation>
    <scope>NUCLEOTIDE SEQUENCE [LARGE SCALE GENOMIC DNA]</scope>
    <source>
        <strain evidence="3">cv. Missouri 17</strain>
        <tissue evidence="2">Seedling</tissue>
    </source>
</reference>